<accession>A0A5C3EA42</accession>
<name>A0A5C3EA42_9BASI</name>
<evidence type="ECO:0000256" key="1">
    <source>
        <dbReference type="SAM" id="SignalP"/>
    </source>
</evidence>
<reference evidence="2 3" key="1">
    <citation type="submission" date="2018-03" db="EMBL/GenBank/DDBJ databases">
        <authorList>
            <person name="Guldener U."/>
        </authorList>
    </citation>
    <scope>NUCLEOTIDE SEQUENCE [LARGE SCALE GENOMIC DNA]</scope>
    <source>
        <strain evidence="2 3">NBRC100155</strain>
    </source>
</reference>
<gene>
    <name evidence="2" type="ORF">UTRI_10425</name>
</gene>
<dbReference type="Proteomes" id="UP000324022">
    <property type="component" value="Unassembled WGS sequence"/>
</dbReference>
<dbReference type="AlphaFoldDB" id="A0A5C3EA42"/>
<evidence type="ECO:0000313" key="3">
    <source>
        <dbReference type="Proteomes" id="UP000324022"/>
    </source>
</evidence>
<dbReference type="EMBL" id="OOIN01000017">
    <property type="protein sequence ID" value="SPO27308.1"/>
    <property type="molecule type" value="Genomic_DNA"/>
</dbReference>
<evidence type="ECO:0000313" key="2">
    <source>
        <dbReference type="EMBL" id="SPO27308.1"/>
    </source>
</evidence>
<feature type="signal peptide" evidence="1">
    <location>
        <begin position="1"/>
        <end position="24"/>
    </location>
</feature>
<sequence length="227" mass="25660">MVAISPGLFWSLSIILTATALVFAVDTDPTTLDEEMHRFAQNYYINNQLGQYGPDPSDSTLFAHQDLNYHRGQVKNLVGMLSHDAQVGKGVIPLELPPPPPQTREWGEPRRRWYQKRPFRNTEASSSEHQVPEVAPVEGPRPIYYVSVIPPDSPAGKRMGLNRHFDTAPFGKQALALWRYQERQINLVSITTMSHYLGEVNHGFKNLGDVIPLDQVRRIVANSPWHG</sequence>
<keyword evidence="1" id="KW-0732">Signal</keyword>
<proteinExistence type="predicted"/>
<feature type="chain" id="PRO_5023110967" evidence="1">
    <location>
        <begin position="25"/>
        <end position="227"/>
    </location>
</feature>
<protein>
    <submittedName>
        <fullName evidence="2">Uncharacterized protein</fullName>
    </submittedName>
</protein>
<organism evidence="2 3">
    <name type="scientific">Ustilago trichophora</name>
    <dbReference type="NCBI Taxonomy" id="86804"/>
    <lineage>
        <taxon>Eukaryota</taxon>
        <taxon>Fungi</taxon>
        <taxon>Dikarya</taxon>
        <taxon>Basidiomycota</taxon>
        <taxon>Ustilaginomycotina</taxon>
        <taxon>Ustilaginomycetes</taxon>
        <taxon>Ustilaginales</taxon>
        <taxon>Ustilaginaceae</taxon>
        <taxon>Ustilago</taxon>
    </lineage>
</organism>
<keyword evidence="3" id="KW-1185">Reference proteome</keyword>